<organism evidence="3 4">
    <name type="scientific">Actinomyces glycerinitolerans</name>
    <dbReference type="NCBI Taxonomy" id="1892869"/>
    <lineage>
        <taxon>Bacteria</taxon>
        <taxon>Bacillati</taxon>
        <taxon>Actinomycetota</taxon>
        <taxon>Actinomycetes</taxon>
        <taxon>Actinomycetales</taxon>
        <taxon>Actinomycetaceae</taxon>
        <taxon>Actinomyces</taxon>
    </lineage>
</organism>
<dbReference type="GO" id="GO:0003677">
    <property type="term" value="F:DNA binding"/>
    <property type="evidence" value="ECO:0007669"/>
    <property type="project" value="InterPro"/>
</dbReference>
<evidence type="ECO:0000313" key="3">
    <source>
        <dbReference type="EMBL" id="SHE24100.1"/>
    </source>
</evidence>
<dbReference type="EMBL" id="FQTT01000001">
    <property type="protein sequence ID" value="SHE24100.1"/>
    <property type="molecule type" value="Genomic_DNA"/>
</dbReference>
<dbReference type="CDD" id="cd00093">
    <property type="entry name" value="HTH_XRE"/>
    <property type="match status" value="1"/>
</dbReference>
<evidence type="ECO:0000313" key="4">
    <source>
        <dbReference type="Proteomes" id="UP000184291"/>
    </source>
</evidence>
<gene>
    <name evidence="3" type="ORF">ACGLYG10_0298</name>
</gene>
<dbReference type="InterPro" id="IPR010982">
    <property type="entry name" value="Lambda_DNA-bd_dom_sf"/>
</dbReference>
<evidence type="ECO:0000259" key="2">
    <source>
        <dbReference type="Pfam" id="PF06114"/>
    </source>
</evidence>
<dbReference type="Gene3D" id="1.10.260.40">
    <property type="entry name" value="lambda repressor-like DNA-binding domains"/>
    <property type="match status" value="1"/>
</dbReference>
<accession>A0A1M4RW22</accession>
<keyword evidence="4" id="KW-1185">Reference proteome</keyword>
<dbReference type="Gene3D" id="1.10.10.2910">
    <property type="match status" value="1"/>
</dbReference>
<reference evidence="4" key="1">
    <citation type="submission" date="2016-09" db="EMBL/GenBank/DDBJ databases">
        <authorList>
            <person name="Strepis N."/>
        </authorList>
    </citation>
    <scope>NUCLEOTIDE SEQUENCE [LARGE SCALE GENOMIC DNA]</scope>
</reference>
<dbReference type="OrthoDB" id="9794834at2"/>
<name>A0A1M4RW22_9ACTO</name>
<dbReference type="AlphaFoldDB" id="A0A1M4RW22"/>
<dbReference type="InterPro" id="IPR010359">
    <property type="entry name" value="IrrE_HExxH"/>
</dbReference>
<feature type="domain" description="IrrE N-terminal-like" evidence="2">
    <location>
        <begin position="149"/>
        <end position="266"/>
    </location>
</feature>
<evidence type="ECO:0000256" key="1">
    <source>
        <dbReference type="ARBA" id="ARBA00007227"/>
    </source>
</evidence>
<dbReference type="Proteomes" id="UP000184291">
    <property type="component" value="Unassembled WGS sequence"/>
</dbReference>
<proteinExistence type="inferred from homology"/>
<protein>
    <recommendedName>
        <fullName evidence="2">IrrE N-terminal-like domain-containing protein</fullName>
    </recommendedName>
</protein>
<sequence length="348" mass="37940">MSIHPTRVTIARERGGLSRLDLATAVGVTTRTLTNWEDSGAPDNRAEALSTATAQPVAFFQTNPAATLTDERIFFRTRRRTSAALLHQATALGSLGMEMFNEMSRRLGLPALTLPELDPSLSPQAAAEAVRLQWGLGDFPLPNLVQLVESHGIRVLGIPAAEQDVDAFSFWGQDARPYVFLARRKTPERSRFDLAHELGHLLMHSSTKTDDDATDRELEREANVFAAALLLPPDSVRAAMPSAPPLDAVIALARRFGTSAVAAAHSVHDVGRASDWGHRQLMAELTRRGFETGEPGSSLPYERSRIHDALVKYLRQSRITTTAWARAIGQRPDDVAAFTLGQALSVAP</sequence>
<comment type="similarity">
    <text evidence="1">Belongs to the short-chain fatty acyl-CoA assimilation regulator (ScfR) family.</text>
</comment>
<dbReference type="Pfam" id="PF06114">
    <property type="entry name" value="Peptidase_M78"/>
    <property type="match status" value="1"/>
</dbReference>
<dbReference type="PANTHER" id="PTHR43236">
    <property type="entry name" value="ANTITOXIN HIGA1"/>
    <property type="match status" value="1"/>
</dbReference>
<dbReference type="InterPro" id="IPR052345">
    <property type="entry name" value="Rad_response_metalloprotease"/>
</dbReference>
<dbReference type="STRING" id="1892869.ACGLYG10_0298"/>
<dbReference type="RefSeq" id="WP_073327290.1">
    <property type="nucleotide sequence ID" value="NZ_FQTT01000001.1"/>
</dbReference>
<dbReference type="SUPFAM" id="SSF47413">
    <property type="entry name" value="lambda repressor-like DNA-binding domains"/>
    <property type="match status" value="1"/>
</dbReference>
<dbReference type="InterPro" id="IPR001387">
    <property type="entry name" value="Cro/C1-type_HTH"/>
</dbReference>
<dbReference type="PANTHER" id="PTHR43236:SF1">
    <property type="entry name" value="BLL7220 PROTEIN"/>
    <property type="match status" value="1"/>
</dbReference>